<dbReference type="Gene3D" id="1.10.1750.10">
    <property type="match status" value="1"/>
</dbReference>
<accession>A0A1I0GWE6</accession>
<dbReference type="GO" id="GO:0043565">
    <property type="term" value="F:sequence-specific DNA binding"/>
    <property type="evidence" value="ECO:0007669"/>
    <property type="project" value="InterPro"/>
</dbReference>
<dbReference type="InterPro" id="IPR010921">
    <property type="entry name" value="Trp_repressor/repl_initiator"/>
</dbReference>
<gene>
    <name evidence="2" type="ORF">SAMN04489858_109116</name>
</gene>
<name>A0A1I0GWE6_9RHOB</name>
<dbReference type="SMART" id="SM00760">
    <property type="entry name" value="Bac_DnaA_C"/>
    <property type="match status" value="1"/>
</dbReference>
<dbReference type="RefSeq" id="WP_090735725.1">
    <property type="nucleotide sequence ID" value="NZ_FOHO01000009.1"/>
</dbReference>
<proteinExistence type="predicted"/>
<reference evidence="2 3" key="1">
    <citation type="submission" date="2016-10" db="EMBL/GenBank/DDBJ databases">
        <authorList>
            <person name="de Groot N.N."/>
        </authorList>
    </citation>
    <scope>NUCLEOTIDE SEQUENCE [LARGE SCALE GENOMIC DNA]</scope>
    <source>
        <strain evidence="2 3">DSM 17862</strain>
    </source>
</reference>
<dbReference type="EMBL" id="FOHO01000009">
    <property type="protein sequence ID" value="SET75508.1"/>
    <property type="molecule type" value="Genomic_DNA"/>
</dbReference>
<dbReference type="GO" id="GO:0005524">
    <property type="term" value="F:ATP binding"/>
    <property type="evidence" value="ECO:0007669"/>
    <property type="project" value="InterPro"/>
</dbReference>
<dbReference type="Proteomes" id="UP000199180">
    <property type="component" value="Unassembled WGS sequence"/>
</dbReference>
<evidence type="ECO:0000313" key="2">
    <source>
        <dbReference type="EMBL" id="SET75508.1"/>
    </source>
</evidence>
<keyword evidence="3" id="KW-1185">Reference proteome</keyword>
<dbReference type="InterPro" id="IPR013159">
    <property type="entry name" value="DnaA_C"/>
</dbReference>
<organism evidence="2 3">
    <name type="scientific">Paracoccus homiensis</name>
    <dbReference type="NCBI Taxonomy" id="364199"/>
    <lineage>
        <taxon>Bacteria</taxon>
        <taxon>Pseudomonadati</taxon>
        <taxon>Pseudomonadota</taxon>
        <taxon>Alphaproteobacteria</taxon>
        <taxon>Rhodobacterales</taxon>
        <taxon>Paracoccaceae</taxon>
        <taxon>Paracoccus</taxon>
    </lineage>
</organism>
<dbReference type="Pfam" id="PF08299">
    <property type="entry name" value="Bac_DnaA_C"/>
    <property type="match status" value="1"/>
</dbReference>
<dbReference type="GO" id="GO:0006275">
    <property type="term" value="P:regulation of DNA replication"/>
    <property type="evidence" value="ECO:0007669"/>
    <property type="project" value="InterPro"/>
</dbReference>
<dbReference type="AlphaFoldDB" id="A0A1I0GWE6"/>
<evidence type="ECO:0000259" key="1">
    <source>
        <dbReference type="SMART" id="SM00760"/>
    </source>
</evidence>
<evidence type="ECO:0000313" key="3">
    <source>
        <dbReference type="Proteomes" id="UP000199180"/>
    </source>
</evidence>
<feature type="domain" description="Chromosomal replication initiator DnaA C-terminal" evidence="1">
    <location>
        <begin position="33"/>
        <end position="100"/>
    </location>
</feature>
<protein>
    <submittedName>
        <fullName evidence="2">DnaA protein helix-turn-helix</fullName>
    </submittedName>
</protein>
<sequence>MTTLPRIVRQPDASPFTREDVAAIRRASSEVMAIEGIAGEAAKLAGMTFARITGPDRHAAAVKVRDVICYRCNALGYSASDIARALKRDHSTIITAIRREAARRGEI</sequence>
<dbReference type="GO" id="GO:0006270">
    <property type="term" value="P:DNA replication initiation"/>
    <property type="evidence" value="ECO:0007669"/>
    <property type="project" value="InterPro"/>
</dbReference>
<dbReference type="STRING" id="364199.SAMN04489858_109116"/>
<dbReference type="SUPFAM" id="SSF48295">
    <property type="entry name" value="TrpR-like"/>
    <property type="match status" value="1"/>
</dbReference>